<dbReference type="AlphaFoldDB" id="A0A507CDY4"/>
<evidence type="ECO:0000313" key="10">
    <source>
        <dbReference type="EMBL" id="TPX37721.1"/>
    </source>
</evidence>
<evidence type="ECO:0000256" key="3">
    <source>
        <dbReference type="ARBA" id="ARBA00022737"/>
    </source>
</evidence>
<dbReference type="Pfam" id="PF00096">
    <property type="entry name" value="zf-C2H2"/>
    <property type="match status" value="1"/>
</dbReference>
<evidence type="ECO:0000259" key="9">
    <source>
        <dbReference type="PROSITE" id="PS50157"/>
    </source>
</evidence>
<comment type="subcellular location">
    <subcellularLocation>
        <location evidence="1">Nucleus</location>
    </subcellularLocation>
</comment>
<dbReference type="PANTHER" id="PTHR24388">
    <property type="entry name" value="ZINC FINGER PROTEIN"/>
    <property type="match status" value="1"/>
</dbReference>
<name>A0A507CDY4_9FUNG</name>
<dbReference type="EMBL" id="QEAO01000002">
    <property type="protein sequence ID" value="TPX37721.1"/>
    <property type="molecule type" value="Genomic_DNA"/>
</dbReference>
<feature type="region of interest" description="Disordered" evidence="8">
    <location>
        <begin position="243"/>
        <end position="275"/>
    </location>
</feature>
<dbReference type="GO" id="GO:0008270">
    <property type="term" value="F:zinc ion binding"/>
    <property type="evidence" value="ECO:0007669"/>
    <property type="project" value="UniProtKB-KW"/>
</dbReference>
<dbReference type="SMART" id="SM00355">
    <property type="entry name" value="ZnF_C2H2"/>
    <property type="match status" value="3"/>
</dbReference>
<dbReference type="PANTHER" id="PTHR24388:SF54">
    <property type="entry name" value="PROTEIN ESCARGOT"/>
    <property type="match status" value="1"/>
</dbReference>
<dbReference type="Proteomes" id="UP000319731">
    <property type="component" value="Unassembled WGS sequence"/>
</dbReference>
<comment type="caution">
    <text evidence="10">The sequence shown here is derived from an EMBL/GenBank/DDBJ whole genome shotgun (WGS) entry which is preliminary data.</text>
</comment>
<feature type="compositionally biased region" description="Polar residues" evidence="8">
    <location>
        <begin position="95"/>
        <end position="134"/>
    </location>
</feature>
<evidence type="ECO:0000256" key="8">
    <source>
        <dbReference type="SAM" id="MobiDB-lite"/>
    </source>
</evidence>
<dbReference type="RefSeq" id="XP_031027632.1">
    <property type="nucleotide sequence ID" value="XM_031166447.1"/>
</dbReference>
<feature type="compositionally biased region" description="Polar residues" evidence="8">
    <location>
        <begin position="19"/>
        <end position="35"/>
    </location>
</feature>
<feature type="region of interest" description="Disordered" evidence="8">
    <location>
        <begin position="1"/>
        <end position="44"/>
    </location>
</feature>
<feature type="region of interest" description="Disordered" evidence="8">
    <location>
        <begin position="95"/>
        <end position="151"/>
    </location>
</feature>
<evidence type="ECO:0000256" key="4">
    <source>
        <dbReference type="ARBA" id="ARBA00022771"/>
    </source>
</evidence>
<keyword evidence="11" id="KW-1185">Reference proteome</keyword>
<dbReference type="OrthoDB" id="8922241at2759"/>
<keyword evidence="3" id="KW-0677">Repeat</keyword>
<dbReference type="InterPro" id="IPR050527">
    <property type="entry name" value="Snail/Krueppel_Znf"/>
</dbReference>
<keyword evidence="2" id="KW-0479">Metal-binding</keyword>
<feature type="domain" description="C2H2-type" evidence="9">
    <location>
        <begin position="388"/>
        <end position="415"/>
    </location>
</feature>
<evidence type="ECO:0000256" key="2">
    <source>
        <dbReference type="ARBA" id="ARBA00022723"/>
    </source>
</evidence>
<gene>
    <name evidence="10" type="ORF">SmJEL517_g00518</name>
</gene>
<evidence type="ECO:0000256" key="7">
    <source>
        <dbReference type="PROSITE-ProRule" id="PRU00042"/>
    </source>
</evidence>
<evidence type="ECO:0000256" key="6">
    <source>
        <dbReference type="ARBA" id="ARBA00023242"/>
    </source>
</evidence>
<feature type="compositionally biased region" description="Low complexity" evidence="8">
    <location>
        <begin position="258"/>
        <end position="275"/>
    </location>
</feature>
<keyword evidence="5" id="KW-0862">Zinc</keyword>
<dbReference type="GO" id="GO:0000978">
    <property type="term" value="F:RNA polymerase II cis-regulatory region sequence-specific DNA binding"/>
    <property type="evidence" value="ECO:0007669"/>
    <property type="project" value="TreeGrafter"/>
</dbReference>
<dbReference type="GO" id="GO:0005634">
    <property type="term" value="C:nucleus"/>
    <property type="evidence" value="ECO:0007669"/>
    <property type="project" value="UniProtKB-SubCell"/>
</dbReference>
<protein>
    <recommendedName>
        <fullName evidence="9">C2H2-type domain-containing protein</fullName>
    </recommendedName>
</protein>
<feature type="domain" description="C2H2-type" evidence="9">
    <location>
        <begin position="359"/>
        <end position="381"/>
    </location>
</feature>
<dbReference type="GeneID" id="42001744"/>
<dbReference type="InterPro" id="IPR013087">
    <property type="entry name" value="Znf_C2H2_type"/>
</dbReference>
<dbReference type="Gene3D" id="3.30.160.60">
    <property type="entry name" value="Classic Zinc Finger"/>
    <property type="match status" value="2"/>
</dbReference>
<feature type="compositionally biased region" description="Acidic residues" evidence="8">
    <location>
        <begin position="243"/>
        <end position="257"/>
    </location>
</feature>
<organism evidence="10 11">
    <name type="scientific">Synchytrium microbalum</name>
    <dbReference type="NCBI Taxonomy" id="1806994"/>
    <lineage>
        <taxon>Eukaryota</taxon>
        <taxon>Fungi</taxon>
        <taxon>Fungi incertae sedis</taxon>
        <taxon>Chytridiomycota</taxon>
        <taxon>Chytridiomycota incertae sedis</taxon>
        <taxon>Chytridiomycetes</taxon>
        <taxon>Synchytriales</taxon>
        <taxon>Synchytriaceae</taxon>
        <taxon>Synchytrium</taxon>
    </lineage>
</organism>
<accession>A0A507CDY4</accession>
<keyword evidence="6" id="KW-0539">Nucleus</keyword>
<evidence type="ECO:0000313" key="11">
    <source>
        <dbReference type="Proteomes" id="UP000319731"/>
    </source>
</evidence>
<dbReference type="PROSITE" id="PS50157">
    <property type="entry name" value="ZINC_FINGER_C2H2_2"/>
    <property type="match status" value="3"/>
</dbReference>
<proteinExistence type="predicted"/>
<dbReference type="SUPFAM" id="SSF57667">
    <property type="entry name" value="beta-beta-alpha zinc fingers"/>
    <property type="match status" value="2"/>
</dbReference>
<feature type="domain" description="C2H2-type" evidence="9">
    <location>
        <begin position="331"/>
        <end position="357"/>
    </location>
</feature>
<dbReference type="InterPro" id="IPR036236">
    <property type="entry name" value="Znf_C2H2_sf"/>
</dbReference>
<sequence>MMQTDHHGQMDTSDDSSYHGGSNYTSSHLSSSRDSGYSDHGHPTTTDIAMYSNLLSMLNQTPLMPMDQYPQHPNHAMGQQQATYPLWVGTRFPTSRMSHTQQTQQHYSPTSTDSPHTPQLFVTSPINSRSNTPPFGSLSPPASPSHGHFRLNPELKGAEHVEQFVDYGEHMGVPSSQHPHPHHHHQLVYGSLPYSYPVSHPINDHHHHHHHSAAYGLAESALDSINDPSAAAYGLGLSALDDEDDEDDYSYDQDEYEVSSSSNSTDITTPASSISSSSRIHLTSAQLHQHRSAAGGMVGATRVNSINSDAASIITTSSTATSSTTSSAEPFKCECGKVFEKATQLRAHAKIHSCRERSFVCEHCSKAFLRGRDLRRHSVIHQEDFVPYVCENCRTTFTRSDALHRHIKALRCKTN</sequence>
<dbReference type="GO" id="GO:0000981">
    <property type="term" value="F:DNA-binding transcription factor activity, RNA polymerase II-specific"/>
    <property type="evidence" value="ECO:0007669"/>
    <property type="project" value="TreeGrafter"/>
</dbReference>
<dbReference type="PROSITE" id="PS00028">
    <property type="entry name" value="ZINC_FINGER_C2H2_1"/>
    <property type="match status" value="1"/>
</dbReference>
<keyword evidence="4 7" id="KW-0863">Zinc-finger</keyword>
<dbReference type="STRING" id="1806994.A0A507CDY4"/>
<reference evidence="10 11" key="1">
    <citation type="journal article" date="2019" name="Sci. Rep.">
        <title>Comparative genomics of chytrid fungi reveal insights into the obligate biotrophic and pathogenic lifestyle of Synchytrium endobioticum.</title>
        <authorList>
            <person name="van de Vossenberg B.T.L.H."/>
            <person name="Warris S."/>
            <person name="Nguyen H.D.T."/>
            <person name="van Gent-Pelzer M.P.E."/>
            <person name="Joly D.L."/>
            <person name="van de Geest H.C."/>
            <person name="Bonants P.J.M."/>
            <person name="Smith D.S."/>
            <person name="Levesque C.A."/>
            <person name="van der Lee T.A.J."/>
        </authorList>
    </citation>
    <scope>NUCLEOTIDE SEQUENCE [LARGE SCALE GENOMIC DNA]</scope>
    <source>
        <strain evidence="10 11">JEL517</strain>
    </source>
</reference>
<evidence type="ECO:0000256" key="1">
    <source>
        <dbReference type="ARBA" id="ARBA00004123"/>
    </source>
</evidence>
<evidence type="ECO:0000256" key="5">
    <source>
        <dbReference type="ARBA" id="ARBA00022833"/>
    </source>
</evidence>